<sequence length="98" mass="10820">MTEHDHINTEDNHTQNDRSANQRRSIADPTEGEFLSPESVREPMASGESPAPLVLLGSVGNCRCYLAVRRKHITQQEQHSSPVSNGIERAITGQPDTN</sequence>
<keyword evidence="3" id="KW-1185">Reference proteome</keyword>
<accession>A0A1H3NQI7</accession>
<proteinExistence type="predicted"/>
<reference evidence="3" key="1">
    <citation type="submission" date="2016-10" db="EMBL/GenBank/DDBJ databases">
        <authorList>
            <person name="Varghese N."/>
            <person name="Submissions S."/>
        </authorList>
    </citation>
    <scope>NUCLEOTIDE SEQUENCE [LARGE SCALE GENOMIC DNA]</scope>
    <source>
        <strain evidence="3">DC30,IBRC 10041,KCTC 4046</strain>
    </source>
</reference>
<feature type="region of interest" description="Disordered" evidence="1">
    <location>
        <begin position="1"/>
        <end position="51"/>
    </location>
</feature>
<protein>
    <submittedName>
        <fullName evidence="2">Uncharacterized protein</fullName>
    </submittedName>
</protein>
<feature type="compositionally biased region" description="Basic and acidic residues" evidence="1">
    <location>
        <begin position="1"/>
        <end position="16"/>
    </location>
</feature>
<feature type="region of interest" description="Disordered" evidence="1">
    <location>
        <begin position="73"/>
        <end position="98"/>
    </location>
</feature>
<dbReference type="AlphaFoldDB" id="A0A1H3NQI7"/>
<dbReference type="Proteomes" id="UP000199079">
    <property type="component" value="Unassembled WGS sequence"/>
</dbReference>
<dbReference type="EMBL" id="FNPC01000014">
    <property type="protein sequence ID" value="SDY91171.1"/>
    <property type="molecule type" value="Genomic_DNA"/>
</dbReference>
<evidence type="ECO:0000256" key="1">
    <source>
        <dbReference type="SAM" id="MobiDB-lite"/>
    </source>
</evidence>
<gene>
    <name evidence="2" type="ORF">SAMN05216564_11436</name>
</gene>
<evidence type="ECO:0000313" key="3">
    <source>
        <dbReference type="Proteomes" id="UP000199079"/>
    </source>
</evidence>
<evidence type="ECO:0000313" key="2">
    <source>
        <dbReference type="EMBL" id="SDY91171.1"/>
    </source>
</evidence>
<feature type="compositionally biased region" description="Polar residues" evidence="1">
    <location>
        <begin position="75"/>
        <end position="84"/>
    </location>
</feature>
<organism evidence="2 3">
    <name type="scientific">Halopenitus persicus</name>
    <dbReference type="NCBI Taxonomy" id="1048396"/>
    <lineage>
        <taxon>Archaea</taxon>
        <taxon>Methanobacteriati</taxon>
        <taxon>Methanobacteriota</taxon>
        <taxon>Stenosarchaea group</taxon>
        <taxon>Halobacteria</taxon>
        <taxon>Halobacteriales</taxon>
        <taxon>Haloferacaceae</taxon>
        <taxon>Halopenitus</taxon>
    </lineage>
</organism>
<name>A0A1H3NQI7_9EURY</name>